<feature type="signal peptide" evidence="2">
    <location>
        <begin position="1"/>
        <end position="21"/>
    </location>
</feature>
<dbReference type="Pfam" id="PF01607">
    <property type="entry name" value="CBM_14"/>
    <property type="match status" value="1"/>
</dbReference>
<accession>A0ABP1Q803</accession>
<dbReference type="PROSITE" id="PS50940">
    <property type="entry name" value="CHIT_BIND_II"/>
    <property type="match status" value="1"/>
</dbReference>
<dbReference type="Gene3D" id="2.170.140.10">
    <property type="entry name" value="Chitin binding domain"/>
    <property type="match status" value="1"/>
</dbReference>
<evidence type="ECO:0000256" key="1">
    <source>
        <dbReference type="SAM" id="MobiDB-lite"/>
    </source>
</evidence>
<reference evidence="4 5" key="1">
    <citation type="submission" date="2024-08" db="EMBL/GenBank/DDBJ databases">
        <authorList>
            <person name="Cucini C."/>
            <person name="Frati F."/>
        </authorList>
    </citation>
    <scope>NUCLEOTIDE SEQUENCE [LARGE SCALE GENOMIC DNA]</scope>
</reference>
<dbReference type="InterPro" id="IPR002557">
    <property type="entry name" value="Chitin-bd_dom"/>
</dbReference>
<dbReference type="Proteomes" id="UP001642540">
    <property type="component" value="Unassembled WGS sequence"/>
</dbReference>
<dbReference type="SMART" id="SM00494">
    <property type="entry name" value="ChtBD2"/>
    <property type="match status" value="1"/>
</dbReference>
<evidence type="ECO:0000256" key="2">
    <source>
        <dbReference type="SAM" id="SignalP"/>
    </source>
</evidence>
<dbReference type="EMBL" id="CAXLJM020000026">
    <property type="protein sequence ID" value="CAL8093025.1"/>
    <property type="molecule type" value="Genomic_DNA"/>
</dbReference>
<keyword evidence="2" id="KW-0732">Signal</keyword>
<feature type="compositionally biased region" description="Pro residues" evidence="1">
    <location>
        <begin position="82"/>
        <end position="93"/>
    </location>
</feature>
<dbReference type="SUPFAM" id="SSF57625">
    <property type="entry name" value="Invertebrate chitin-binding proteins"/>
    <property type="match status" value="1"/>
</dbReference>
<dbReference type="PROSITE" id="PS51257">
    <property type="entry name" value="PROKAR_LIPOPROTEIN"/>
    <property type="match status" value="1"/>
</dbReference>
<dbReference type="SUPFAM" id="SSF51445">
    <property type="entry name" value="(Trans)glycosidases"/>
    <property type="match status" value="1"/>
</dbReference>
<keyword evidence="5" id="KW-1185">Reference proteome</keyword>
<dbReference type="InterPro" id="IPR052750">
    <property type="entry name" value="GH18_Chitinase"/>
</dbReference>
<evidence type="ECO:0000259" key="3">
    <source>
        <dbReference type="PROSITE" id="PS50940"/>
    </source>
</evidence>
<feature type="domain" description="Chitin-binding type-2" evidence="3">
    <location>
        <begin position="19"/>
        <end position="73"/>
    </location>
</feature>
<organism evidence="4 5">
    <name type="scientific">Orchesella dallaii</name>
    <dbReference type="NCBI Taxonomy" id="48710"/>
    <lineage>
        <taxon>Eukaryota</taxon>
        <taxon>Metazoa</taxon>
        <taxon>Ecdysozoa</taxon>
        <taxon>Arthropoda</taxon>
        <taxon>Hexapoda</taxon>
        <taxon>Collembola</taxon>
        <taxon>Entomobryomorpha</taxon>
        <taxon>Entomobryoidea</taxon>
        <taxon>Orchesellidae</taxon>
        <taxon>Orchesellinae</taxon>
        <taxon>Orchesella</taxon>
    </lineage>
</organism>
<dbReference type="Gene3D" id="3.20.20.80">
    <property type="entry name" value="Glycosidases"/>
    <property type="match status" value="1"/>
</dbReference>
<dbReference type="PANTHER" id="PTHR42976:SF1">
    <property type="entry name" value="GH18 DOMAIN-CONTAINING PROTEIN-RELATED"/>
    <property type="match status" value="1"/>
</dbReference>
<dbReference type="CDD" id="cd06543">
    <property type="entry name" value="GH18_PF-ChiA-like"/>
    <property type="match status" value="1"/>
</dbReference>
<gene>
    <name evidence="4" type="ORF">ODALV1_LOCUS8385</name>
</gene>
<name>A0ABP1Q803_9HEXA</name>
<feature type="chain" id="PRO_5046141526" description="Chitin-binding type-2 domain-containing protein" evidence="2">
    <location>
        <begin position="22"/>
        <end position="387"/>
    </location>
</feature>
<sequence>MSKLLVLTAFNVLLFSNGVLSCEEGGIAPNPEDCKSYILCLHGEEQVKECPAGLHYNKEQKICDWPANAKCMNNQANDPEKPTTPPGPPPPHGSGPYFAPYYDVMLKTAPKLSEVAEKTGQLDYTLAFVLGSSAGCDPKWGAEKDLDDPTILDEIRKVQAKGGQMIVALGGAAGPYLEHMCSTSDSLASAYMKILDVVKTNHLDVDVESPINLDMVNKALKKVQEERPGTTVSYTLMVQAEDYGLNPDLGVKVLESAKAHGVHVDIVNPMTMEFQGKSADWGDAVIGAAEAVLVQMKVIWPEKSDGELKRMLGVTPMLGQNFNRKVFETKHGRKLVDWANQNHIGLLAFWSIARDNGNCPGGGISPYCSSTTQGDLEFTKIFQGFKN</sequence>
<dbReference type="InterPro" id="IPR036508">
    <property type="entry name" value="Chitin-bd_dom_sf"/>
</dbReference>
<comment type="caution">
    <text evidence="4">The sequence shown here is derived from an EMBL/GenBank/DDBJ whole genome shotgun (WGS) entry which is preliminary data.</text>
</comment>
<evidence type="ECO:0000313" key="4">
    <source>
        <dbReference type="EMBL" id="CAL8093025.1"/>
    </source>
</evidence>
<protein>
    <recommendedName>
        <fullName evidence="3">Chitin-binding type-2 domain-containing protein</fullName>
    </recommendedName>
</protein>
<proteinExistence type="predicted"/>
<feature type="region of interest" description="Disordered" evidence="1">
    <location>
        <begin position="74"/>
        <end position="94"/>
    </location>
</feature>
<dbReference type="PANTHER" id="PTHR42976">
    <property type="entry name" value="BIFUNCTIONAL CHITINASE/LYSOZYME-RELATED"/>
    <property type="match status" value="1"/>
</dbReference>
<dbReference type="InterPro" id="IPR017853">
    <property type="entry name" value="GH"/>
</dbReference>
<evidence type="ECO:0000313" key="5">
    <source>
        <dbReference type="Proteomes" id="UP001642540"/>
    </source>
</evidence>